<proteinExistence type="predicted"/>
<dbReference type="Proteomes" id="UP000600918">
    <property type="component" value="Unassembled WGS sequence"/>
</dbReference>
<accession>A0A834JFY2</accession>
<protein>
    <submittedName>
        <fullName evidence="2">Uncharacterized protein</fullName>
    </submittedName>
</protein>
<dbReference type="EMBL" id="JACSDY010000025">
    <property type="protein sequence ID" value="KAF7387563.1"/>
    <property type="molecule type" value="Genomic_DNA"/>
</dbReference>
<keyword evidence="3" id="KW-1185">Reference proteome</keyword>
<feature type="region of interest" description="Disordered" evidence="1">
    <location>
        <begin position="138"/>
        <end position="181"/>
    </location>
</feature>
<gene>
    <name evidence="2" type="ORF">H0235_018285</name>
</gene>
<evidence type="ECO:0000313" key="3">
    <source>
        <dbReference type="Proteomes" id="UP000600918"/>
    </source>
</evidence>
<reference evidence="2" key="1">
    <citation type="journal article" date="2020" name="G3 (Bethesda)">
        <title>High-Quality Assemblies for Three Invasive Social Wasps from the &lt;i&gt;Vespula&lt;/i&gt; Genus.</title>
        <authorList>
            <person name="Harrop T.W.R."/>
            <person name="Guhlin J."/>
            <person name="McLaughlin G.M."/>
            <person name="Permina E."/>
            <person name="Stockwell P."/>
            <person name="Gilligan J."/>
            <person name="Le Lec M.F."/>
            <person name="Gruber M.A.M."/>
            <person name="Quinn O."/>
            <person name="Lovegrove M."/>
            <person name="Duncan E.J."/>
            <person name="Remnant E.J."/>
            <person name="Van Eeckhoven J."/>
            <person name="Graham B."/>
            <person name="Knapp R.A."/>
            <person name="Langford K.W."/>
            <person name="Kronenberg Z."/>
            <person name="Press M.O."/>
            <person name="Eacker S.M."/>
            <person name="Wilson-Rankin E.E."/>
            <person name="Purcell J."/>
            <person name="Lester P.J."/>
            <person name="Dearden P.K."/>
        </authorList>
    </citation>
    <scope>NUCLEOTIDE SEQUENCE</scope>
    <source>
        <strain evidence="2">Volc-1</strain>
    </source>
</reference>
<sequence>MRDCWRNTIEREMERQLPSQPVCVLIDQHCCRIRLLRDGHIDWQSVSAGHNEACPFGKRLANANTVAPGSRHVHRRVTEKRSSHFEKAASPENRRAVLSVSVASGKWFGSFTPNSKGGSLWNFKTRTYLLLQRARLEREEEEEEDEDETEHSPRTVRIFEYGSINPERSLGLHPRSNKVPH</sequence>
<evidence type="ECO:0000256" key="1">
    <source>
        <dbReference type="SAM" id="MobiDB-lite"/>
    </source>
</evidence>
<dbReference type="AlphaFoldDB" id="A0A834JFY2"/>
<comment type="caution">
    <text evidence="2">The sequence shown here is derived from an EMBL/GenBank/DDBJ whole genome shotgun (WGS) entry which is preliminary data.</text>
</comment>
<evidence type="ECO:0000313" key="2">
    <source>
        <dbReference type="EMBL" id="KAF7387563.1"/>
    </source>
</evidence>
<name>A0A834JFY2_VESPE</name>
<organism evidence="2 3">
    <name type="scientific">Vespula pensylvanica</name>
    <name type="common">Western yellow jacket</name>
    <name type="synonym">Wasp</name>
    <dbReference type="NCBI Taxonomy" id="30213"/>
    <lineage>
        <taxon>Eukaryota</taxon>
        <taxon>Metazoa</taxon>
        <taxon>Ecdysozoa</taxon>
        <taxon>Arthropoda</taxon>
        <taxon>Hexapoda</taxon>
        <taxon>Insecta</taxon>
        <taxon>Pterygota</taxon>
        <taxon>Neoptera</taxon>
        <taxon>Endopterygota</taxon>
        <taxon>Hymenoptera</taxon>
        <taxon>Apocrita</taxon>
        <taxon>Aculeata</taxon>
        <taxon>Vespoidea</taxon>
        <taxon>Vespidae</taxon>
        <taxon>Vespinae</taxon>
        <taxon>Vespula</taxon>
    </lineage>
</organism>
<feature type="compositionally biased region" description="Acidic residues" evidence="1">
    <location>
        <begin position="139"/>
        <end position="149"/>
    </location>
</feature>